<keyword evidence="1" id="KW-0472">Membrane</keyword>
<evidence type="ECO:0000256" key="1">
    <source>
        <dbReference type="SAM" id="Phobius"/>
    </source>
</evidence>
<evidence type="ECO:0000313" key="3">
    <source>
        <dbReference type="Proteomes" id="UP000529783"/>
    </source>
</evidence>
<reference evidence="2 3" key="1">
    <citation type="submission" date="2020-07" db="EMBL/GenBank/DDBJ databases">
        <title>Sequencing the genomes of 1000 actinobacteria strains.</title>
        <authorList>
            <person name="Klenk H.-P."/>
        </authorList>
    </citation>
    <scope>NUCLEOTIDE SEQUENCE [LARGE SCALE GENOMIC DNA]</scope>
    <source>
        <strain evidence="2 3">DSM 40398</strain>
    </source>
</reference>
<organism evidence="2 3">
    <name type="scientific">Actinomadura luteofluorescens</name>
    <dbReference type="NCBI Taxonomy" id="46163"/>
    <lineage>
        <taxon>Bacteria</taxon>
        <taxon>Bacillati</taxon>
        <taxon>Actinomycetota</taxon>
        <taxon>Actinomycetes</taxon>
        <taxon>Streptosporangiales</taxon>
        <taxon>Thermomonosporaceae</taxon>
        <taxon>Actinomadura</taxon>
    </lineage>
</organism>
<evidence type="ECO:0000313" key="2">
    <source>
        <dbReference type="EMBL" id="NYD44575.1"/>
    </source>
</evidence>
<keyword evidence="1" id="KW-1133">Transmembrane helix</keyword>
<feature type="transmembrane region" description="Helical" evidence="1">
    <location>
        <begin position="36"/>
        <end position="56"/>
    </location>
</feature>
<dbReference type="AlphaFoldDB" id="A0A7Y9JD62"/>
<keyword evidence="1" id="KW-0812">Transmembrane</keyword>
<accession>A0A7Y9JD62</accession>
<gene>
    <name evidence="2" type="ORF">BJY14_000558</name>
</gene>
<name>A0A7Y9JD62_9ACTN</name>
<dbReference type="RefSeq" id="WP_179842137.1">
    <property type="nucleotide sequence ID" value="NZ_BAAASW010000005.1"/>
</dbReference>
<comment type="caution">
    <text evidence="2">The sequence shown here is derived from an EMBL/GenBank/DDBJ whole genome shotgun (WGS) entry which is preliminary data.</text>
</comment>
<dbReference type="Proteomes" id="UP000529783">
    <property type="component" value="Unassembled WGS sequence"/>
</dbReference>
<sequence length="80" mass="8307">MYSVRLVLLMQNGCDKLGKWYADRGEGERGVTITEYAALLVLVGALVTALYAAGLLSKFSSAVSSAISAIFTPSSGSATS</sequence>
<keyword evidence="3" id="KW-1185">Reference proteome</keyword>
<proteinExistence type="predicted"/>
<dbReference type="EMBL" id="JACCBA010000001">
    <property type="protein sequence ID" value="NYD44575.1"/>
    <property type="molecule type" value="Genomic_DNA"/>
</dbReference>
<protein>
    <submittedName>
        <fullName evidence="2">Flp pilus assembly pilin Flp</fullName>
    </submittedName>
</protein>